<evidence type="ECO:0000313" key="2">
    <source>
        <dbReference type="Proteomes" id="UP000009038"/>
    </source>
</evidence>
<dbReference type="Proteomes" id="UP000009038">
    <property type="component" value="Unassembled WGS sequence"/>
</dbReference>
<dbReference type="OrthoDB" id="5401170at2759"/>
<proteinExistence type="predicted"/>
<comment type="caution">
    <text evidence="1">The sequence shown here is derived from an EMBL/GenBank/DDBJ whole genome shotgun (WGS) entry which is preliminary data.</text>
</comment>
<accession>G3YD32</accession>
<dbReference type="AlphaFoldDB" id="G3YD32"/>
<dbReference type="VEuPathDB" id="FungiDB:ASPNIDRAFT2_1096289"/>
<gene>
    <name evidence="1" type="ORF">ASPNIDRAFT_39134</name>
</gene>
<protein>
    <submittedName>
        <fullName evidence="1">Uncharacterized protein</fullName>
    </submittedName>
</protein>
<evidence type="ECO:0000313" key="1">
    <source>
        <dbReference type="EMBL" id="EHA19711.1"/>
    </source>
</evidence>
<dbReference type="EMBL" id="ACJE01000019">
    <property type="protein sequence ID" value="EHA19711.1"/>
    <property type="molecule type" value="Genomic_DNA"/>
</dbReference>
<organism evidence="1 2">
    <name type="scientific">Aspergillus niger (strain ATCC 1015 / CBS 113.46 / FGSC A1144 / LSHB Ac4 / NCTC 3858a / NRRL 328 / USDA 3528.7)</name>
    <dbReference type="NCBI Taxonomy" id="380704"/>
    <lineage>
        <taxon>Eukaryota</taxon>
        <taxon>Fungi</taxon>
        <taxon>Dikarya</taxon>
        <taxon>Ascomycota</taxon>
        <taxon>Pezizomycotina</taxon>
        <taxon>Eurotiomycetes</taxon>
        <taxon>Eurotiomycetidae</taxon>
        <taxon>Eurotiales</taxon>
        <taxon>Aspergillaceae</taxon>
        <taxon>Aspergillus</taxon>
        <taxon>Aspergillus subgen. Circumdati</taxon>
    </lineage>
</organism>
<dbReference type="HOGENOM" id="CLU_078302_3_0_1"/>
<sequence length="272" mass="31519">MTTATLNISPVNIHLPKIIMPPCWFGQDEVSPGVVIELEKRWRVLSHEEEVVMQAGERNTATQCRPYACILLKVRQVGSRPPVHGNMRIYKQIPTEETVGDRPEVRAKRARVWVPLELKAYRKLMLNNSTFTPRLLDSLEEKQDADGLVPGGFMVWVVSEEVSGIRLGDEDSNDTFWSMERSVRQQIRDSFKENYLKMVSWGWLPFYCHCEDLIWVPETSTLFFVNWFMPDEVVAPHDWEDRFFYASGLLRPPASSTFPIQIWNDSVEGWQG</sequence>
<name>G3YD32_ASPNA</name>
<reference evidence="1 2" key="1">
    <citation type="journal article" date="2011" name="Genome Res.">
        <title>Comparative genomics of citric-acid-producing Aspergillus niger ATCC 1015 versus enzyme-producing CBS 513.88.</title>
        <authorList>
            <person name="Andersen M.R."/>
            <person name="Salazar M.P."/>
            <person name="Schaap P.J."/>
            <person name="van de Vondervoort P.J."/>
            <person name="Culley D."/>
            <person name="Thykaer J."/>
            <person name="Frisvad J.C."/>
            <person name="Nielsen K.F."/>
            <person name="Albang R."/>
            <person name="Albermann K."/>
            <person name="Berka R.M."/>
            <person name="Braus G.H."/>
            <person name="Braus-Stromeyer S.A."/>
            <person name="Corrochano L.M."/>
            <person name="Dai Z."/>
            <person name="van Dijck P.W."/>
            <person name="Hofmann G."/>
            <person name="Lasure L.L."/>
            <person name="Magnuson J.K."/>
            <person name="Menke H."/>
            <person name="Meijer M."/>
            <person name="Meijer S.L."/>
            <person name="Nielsen J.B."/>
            <person name="Nielsen M.L."/>
            <person name="van Ooyen A.J."/>
            <person name="Pel H.J."/>
            <person name="Poulsen L."/>
            <person name="Samson R.A."/>
            <person name="Stam H."/>
            <person name="Tsang A."/>
            <person name="van den Brink J.M."/>
            <person name="Atkins A."/>
            <person name="Aerts A."/>
            <person name="Shapiro H."/>
            <person name="Pangilinan J."/>
            <person name="Salamov A."/>
            <person name="Lou Y."/>
            <person name="Lindquist E."/>
            <person name="Lucas S."/>
            <person name="Grimwood J."/>
            <person name="Grigoriev I.V."/>
            <person name="Kubicek C.P."/>
            <person name="Martinez D."/>
            <person name="van Peij N.N."/>
            <person name="Roubos J.A."/>
            <person name="Nielsen J."/>
            <person name="Baker S.E."/>
        </authorList>
    </citation>
    <scope>NUCLEOTIDE SEQUENCE [LARGE SCALE GENOMIC DNA]</scope>
    <source>
        <strain evidence="2">ATCC 1015 / CBS 113.46 / FGSC A1144 / LSHB Ac4 / NCTC 3858a / NRRL 328 / USDA 3528.7</strain>
    </source>
</reference>